<dbReference type="InterPro" id="IPR001867">
    <property type="entry name" value="OmpR/PhoB-type_DNA-bd"/>
</dbReference>
<dbReference type="Gene3D" id="6.10.250.690">
    <property type="match status" value="1"/>
</dbReference>
<dbReference type="EMBL" id="VNHS01000006">
    <property type="protein sequence ID" value="TYP74068.1"/>
    <property type="molecule type" value="Genomic_DNA"/>
</dbReference>
<dbReference type="InterPro" id="IPR011006">
    <property type="entry name" value="CheY-like_superfamily"/>
</dbReference>
<dbReference type="Pfam" id="PF00486">
    <property type="entry name" value="Trans_reg_C"/>
    <property type="match status" value="1"/>
</dbReference>
<dbReference type="InterPro" id="IPR039420">
    <property type="entry name" value="WalR-like"/>
</dbReference>
<keyword evidence="2" id="KW-0902">Two-component regulatory system</keyword>
<proteinExistence type="predicted"/>
<dbReference type="CDD" id="cd00383">
    <property type="entry name" value="trans_reg_C"/>
    <property type="match status" value="1"/>
</dbReference>
<dbReference type="PROSITE" id="PS50110">
    <property type="entry name" value="RESPONSE_REGULATORY"/>
    <property type="match status" value="1"/>
</dbReference>
<organism evidence="10 11">
    <name type="scientific">Paenibacillus methanolicus</name>
    <dbReference type="NCBI Taxonomy" id="582686"/>
    <lineage>
        <taxon>Bacteria</taxon>
        <taxon>Bacillati</taxon>
        <taxon>Bacillota</taxon>
        <taxon>Bacilli</taxon>
        <taxon>Bacillales</taxon>
        <taxon>Paenibacillaceae</taxon>
        <taxon>Paenibacillus</taxon>
    </lineage>
</organism>
<keyword evidence="1" id="KW-0597">Phosphoprotein</keyword>
<keyword evidence="5" id="KW-0804">Transcription</keyword>
<keyword evidence="4 7" id="KW-0238">DNA-binding</keyword>
<evidence type="ECO:0000256" key="6">
    <source>
        <dbReference type="PROSITE-ProRule" id="PRU00169"/>
    </source>
</evidence>
<dbReference type="AlphaFoldDB" id="A0A5S5C643"/>
<dbReference type="SMART" id="SM00862">
    <property type="entry name" value="Trans_reg_C"/>
    <property type="match status" value="1"/>
</dbReference>
<dbReference type="InterPro" id="IPR016032">
    <property type="entry name" value="Sig_transdc_resp-reg_C-effctor"/>
</dbReference>
<evidence type="ECO:0000256" key="1">
    <source>
        <dbReference type="ARBA" id="ARBA00022553"/>
    </source>
</evidence>
<evidence type="ECO:0000256" key="4">
    <source>
        <dbReference type="ARBA" id="ARBA00023125"/>
    </source>
</evidence>
<evidence type="ECO:0000256" key="3">
    <source>
        <dbReference type="ARBA" id="ARBA00023015"/>
    </source>
</evidence>
<comment type="caution">
    <text evidence="10">The sequence shown here is derived from an EMBL/GenBank/DDBJ whole genome shotgun (WGS) entry which is preliminary data.</text>
</comment>
<dbReference type="GO" id="GO:0005829">
    <property type="term" value="C:cytosol"/>
    <property type="evidence" value="ECO:0007669"/>
    <property type="project" value="TreeGrafter"/>
</dbReference>
<evidence type="ECO:0000313" key="10">
    <source>
        <dbReference type="EMBL" id="TYP74068.1"/>
    </source>
</evidence>
<evidence type="ECO:0000259" key="9">
    <source>
        <dbReference type="PROSITE" id="PS51755"/>
    </source>
</evidence>
<feature type="domain" description="Response regulatory" evidence="8">
    <location>
        <begin position="1"/>
        <end position="41"/>
    </location>
</feature>
<dbReference type="InterPro" id="IPR036388">
    <property type="entry name" value="WH-like_DNA-bd_sf"/>
</dbReference>
<gene>
    <name evidence="10" type="ORF">BCM02_106349</name>
</gene>
<evidence type="ECO:0000256" key="7">
    <source>
        <dbReference type="PROSITE-ProRule" id="PRU01091"/>
    </source>
</evidence>
<accession>A0A5S5C643</accession>
<feature type="domain" description="OmpR/PhoB-type" evidence="9">
    <location>
        <begin position="56"/>
        <end position="155"/>
    </location>
</feature>
<dbReference type="GO" id="GO:0006355">
    <property type="term" value="P:regulation of DNA-templated transcription"/>
    <property type="evidence" value="ECO:0007669"/>
    <property type="project" value="InterPro"/>
</dbReference>
<reference evidence="10 11" key="1">
    <citation type="submission" date="2019-07" db="EMBL/GenBank/DDBJ databases">
        <title>Genomic Encyclopedia of Type Strains, Phase III (KMG-III): the genomes of soil and plant-associated and newly described type strains.</title>
        <authorList>
            <person name="Whitman W."/>
        </authorList>
    </citation>
    <scope>NUCLEOTIDE SEQUENCE [LARGE SCALE GENOMIC DNA]</scope>
    <source>
        <strain evidence="10 11">BL24</strain>
    </source>
</reference>
<dbReference type="GO" id="GO:0032993">
    <property type="term" value="C:protein-DNA complex"/>
    <property type="evidence" value="ECO:0007669"/>
    <property type="project" value="TreeGrafter"/>
</dbReference>
<dbReference type="GO" id="GO:0000156">
    <property type="term" value="F:phosphorelay response regulator activity"/>
    <property type="evidence" value="ECO:0007669"/>
    <property type="project" value="TreeGrafter"/>
</dbReference>
<dbReference type="PANTHER" id="PTHR48111">
    <property type="entry name" value="REGULATOR OF RPOS"/>
    <property type="match status" value="1"/>
</dbReference>
<evidence type="ECO:0000256" key="2">
    <source>
        <dbReference type="ARBA" id="ARBA00023012"/>
    </source>
</evidence>
<dbReference type="Proteomes" id="UP000323257">
    <property type="component" value="Unassembled WGS sequence"/>
</dbReference>
<protein>
    <submittedName>
        <fullName evidence="10">Response regulator receiver domain-containing protein</fullName>
    </submittedName>
</protein>
<dbReference type="GO" id="GO:0000976">
    <property type="term" value="F:transcription cis-regulatory region binding"/>
    <property type="evidence" value="ECO:0007669"/>
    <property type="project" value="TreeGrafter"/>
</dbReference>
<evidence type="ECO:0000259" key="8">
    <source>
        <dbReference type="PROSITE" id="PS50110"/>
    </source>
</evidence>
<sequence>MLVSAKSADWDKVHGMDVGADDYITKPFSPVELVARVKAHLRRASYTNEPPKAVVSGMIMPGGLIIDHASRSASLHGQPIRLAKTEFEILLLLARHPNRVFPADEIYERVWDENGPGSHNAVMVHISRLREKLGQVDGETEWISNVWGVPHLHLHHQRQDPTTTSMYVTEGLPLYFRDVEGPRMPLGGVAAKDGKEVLAGDRVAPSTP</sequence>
<evidence type="ECO:0000313" key="11">
    <source>
        <dbReference type="Proteomes" id="UP000323257"/>
    </source>
</evidence>
<name>A0A5S5C643_9BACL</name>
<keyword evidence="11" id="KW-1185">Reference proteome</keyword>
<comment type="caution">
    <text evidence="6">Lacks conserved residue(s) required for the propagation of feature annotation.</text>
</comment>
<dbReference type="PANTHER" id="PTHR48111:SF2">
    <property type="entry name" value="RESPONSE REGULATOR SAER"/>
    <property type="match status" value="1"/>
</dbReference>
<dbReference type="Gene3D" id="1.10.10.10">
    <property type="entry name" value="Winged helix-like DNA-binding domain superfamily/Winged helix DNA-binding domain"/>
    <property type="match status" value="1"/>
</dbReference>
<evidence type="ECO:0000256" key="5">
    <source>
        <dbReference type="ARBA" id="ARBA00023163"/>
    </source>
</evidence>
<keyword evidence="3" id="KW-0805">Transcription regulation</keyword>
<dbReference type="InterPro" id="IPR001789">
    <property type="entry name" value="Sig_transdc_resp-reg_receiver"/>
</dbReference>
<dbReference type="PROSITE" id="PS51755">
    <property type="entry name" value="OMPR_PHOB"/>
    <property type="match status" value="1"/>
</dbReference>
<feature type="DNA-binding region" description="OmpR/PhoB-type" evidence="7">
    <location>
        <begin position="56"/>
        <end position="155"/>
    </location>
</feature>
<dbReference type="SUPFAM" id="SSF46894">
    <property type="entry name" value="C-terminal effector domain of the bipartite response regulators"/>
    <property type="match status" value="1"/>
</dbReference>
<dbReference type="SUPFAM" id="SSF52172">
    <property type="entry name" value="CheY-like"/>
    <property type="match status" value="1"/>
</dbReference>